<protein>
    <submittedName>
        <fullName evidence="3">Uncharacterized protein</fullName>
    </submittedName>
</protein>
<reference evidence="3 4" key="1">
    <citation type="submission" date="2015-12" db="EMBL/GenBank/DDBJ databases">
        <title>Genome sequence of the marine Rhodobacteraceae strain O3.65, Candidatus Tritonibacter horizontis.</title>
        <authorList>
            <person name="Poehlein A."/>
            <person name="Giebel H.A."/>
            <person name="Voget S."/>
            <person name="Brinkhoff T."/>
        </authorList>
    </citation>
    <scope>NUCLEOTIDE SEQUENCE [LARGE SCALE GENOMIC DNA]</scope>
    <source>
        <strain evidence="3 4">O3.65</strain>
    </source>
</reference>
<organism evidence="3 4">
    <name type="scientific">Tritonibacter horizontis</name>
    <dbReference type="NCBI Taxonomy" id="1768241"/>
    <lineage>
        <taxon>Bacteria</taxon>
        <taxon>Pseudomonadati</taxon>
        <taxon>Pseudomonadota</taxon>
        <taxon>Alphaproteobacteria</taxon>
        <taxon>Rhodobacterales</taxon>
        <taxon>Paracoccaceae</taxon>
        <taxon>Tritonibacter</taxon>
    </lineage>
</organism>
<dbReference type="OrthoDB" id="7779177at2"/>
<evidence type="ECO:0000313" key="3">
    <source>
        <dbReference type="EMBL" id="KUP94656.1"/>
    </source>
</evidence>
<dbReference type="RefSeq" id="WP_068240250.1">
    <property type="nucleotide sequence ID" value="NZ_LPUY01000012.1"/>
</dbReference>
<feature type="transmembrane region" description="Helical" evidence="2">
    <location>
        <begin position="19"/>
        <end position="38"/>
    </location>
</feature>
<feature type="region of interest" description="Disordered" evidence="1">
    <location>
        <begin position="47"/>
        <end position="86"/>
    </location>
</feature>
<dbReference type="Proteomes" id="UP000068382">
    <property type="component" value="Unassembled WGS sequence"/>
</dbReference>
<dbReference type="PATRIC" id="fig|1768241.3.peg.592"/>
<keyword evidence="2" id="KW-0812">Transmembrane</keyword>
<keyword evidence="2" id="KW-0472">Membrane</keyword>
<keyword evidence="2" id="KW-1133">Transmembrane helix</keyword>
<sequence>MSAPDTNLNKQKRRHRGPLIGIGLVAIFGVGLILYWVVNLVDDAPEQEVESNRPVPAEIQEGDIEVPTTAPTQTVQPGDPEVDIEQ</sequence>
<evidence type="ECO:0000256" key="2">
    <source>
        <dbReference type="SAM" id="Phobius"/>
    </source>
</evidence>
<feature type="compositionally biased region" description="Low complexity" evidence="1">
    <location>
        <begin position="66"/>
        <end position="77"/>
    </location>
</feature>
<dbReference type="EMBL" id="LPUY01000012">
    <property type="protein sequence ID" value="KUP94656.1"/>
    <property type="molecule type" value="Genomic_DNA"/>
</dbReference>
<evidence type="ECO:0000313" key="4">
    <source>
        <dbReference type="Proteomes" id="UP000068382"/>
    </source>
</evidence>
<dbReference type="AlphaFoldDB" id="A0A132C2B7"/>
<name>A0A132C2B7_9RHOB</name>
<evidence type="ECO:0000256" key="1">
    <source>
        <dbReference type="SAM" id="MobiDB-lite"/>
    </source>
</evidence>
<accession>A0A132C2B7</accession>
<comment type="caution">
    <text evidence="3">The sequence shown here is derived from an EMBL/GenBank/DDBJ whole genome shotgun (WGS) entry which is preliminary data.</text>
</comment>
<gene>
    <name evidence="3" type="ORF">TRIHO_05820</name>
</gene>
<proteinExistence type="predicted"/>
<keyword evidence="4" id="KW-1185">Reference proteome</keyword>